<dbReference type="InterPro" id="IPR006680">
    <property type="entry name" value="Amidohydro-rel"/>
</dbReference>
<dbReference type="PANTHER" id="PTHR11113">
    <property type="entry name" value="N-ACETYLGLUCOSAMINE-6-PHOSPHATE DEACETYLASE"/>
    <property type="match status" value="1"/>
</dbReference>
<feature type="binding site" evidence="7">
    <location>
        <position position="250"/>
    </location>
    <ligand>
        <name>substrate</name>
    </ligand>
</feature>
<dbReference type="SUPFAM" id="SSF51556">
    <property type="entry name" value="Metallo-dependent hydrolases"/>
    <property type="match status" value="1"/>
</dbReference>
<dbReference type="InterPro" id="IPR011059">
    <property type="entry name" value="Metal-dep_hydrolase_composite"/>
</dbReference>
<feature type="binding site" evidence="8">
    <location>
        <position position="128"/>
    </location>
    <ligand>
        <name>Zn(2+)</name>
        <dbReference type="ChEBI" id="CHEBI:29105"/>
    </ligand>
</feature>
<keyword evidence="2 8" id="KW-0479">Metal-binding</keyword>
<feature type="active site" description="Proton donor/acceptor" evidence="6">
    <location>
        <position position="273"/>
    </location>
</feature>
<sequence>MSLLIRNAVVASPSGPHRADILVQGPRIVAVGRDLEAPGAEILDGEGLTAGPGFIDVHVHGGGGHSFFSDDPAEVAAYAAWAPSRGVTAFLVSTVGPDAAATAARLAALRPAIQPVPGCAEPLGFHLEGPFLNPVRRGAFPADYLREPAIAEYEAFHEAAEGLIRQVTVAPELPGALPLIHTVARLGAVPALGHTDATVPECRQGFEAGIAHVTHLFNAMRPIHQREGGPVVAALDNPDITCELICDGAHVEPAVLRIAYRLLGPLRAVIVTDNLHLAGAEPGRAAFAGESVTVSGAAARKADGTLVGSVATFDVHVRNAVEYFGLDLPTAFRLASTNPARVAGAADRKGQLEPGFDADIVLLDRDLRVAATICRGVIAYRRA</sequence>
<reference evidence="10 11" key="1">
    <citation type="submission" date="2017-09" db="EMBL/GenBank/DDBJ databases">
        <title>Sequencing the genomes of two abundant thermophiles in Great Basin hot springs: Thermocrinis jamiesonii and novel Chloroflexi Thermoflexus hugenholtzii.</title>
        <authorList>
            <person name="Hedlund B."/>
        </authorList>
    </citation>
    <scope>NUCLEOTIDE SEQUENCE [LARGE SCALE GENOMIC DNA]</scope>
    <source>
        <strain evidence="10 11">G233</strain>
    </source>
</reference>
<evidence type="ECO:0000256" key="5">
    <source>
        <dbReference type="PIRNR" id="PIRNR038994"/>
    </source>
</evidence>
<dbReference type="EMBL" id="PDJQ01000001">
    <property type="protein sequence ID" value="PFG73853.1"/>
    <property type="molecule type" value="Genomic_DNA"/>
</dbReference>
<organism evidence="10 11">
    <name type="scientific">Tepidiforma thermophila (strain KCTC 52669 / CGMCC 1.13589 / G233)</name>
    <dbReference type="NCBI Taxonomy" id="2761530"/>
    <lineage>
        <taxon>Bacteria</taxon>
        <taxon>Bacillati</taxon>
        <taxon>Chloroflexota</taxon>
        <taxon>Tepidiformia</taxon>
        <taxon>Tepidiformales</taxon>
        <taxon>Tepidiformaceae</taxon>
        <taxon>Tepidiforma</taxon>
    </lineage>
</organism>
<feature type="binding site" evidence="8">
    <location>
        <position position="215"/>
    </location>
    <ligand>
        <name>Zn(2+)</name>
        <dbReference type="ChEBI" id="CHEBI:29105"/>
    </ligand>
</feature>
<comment type="cofactor">
    <cofactor evidence="8">
        <name>a divalent metal cation</name>
        <dbReference type="ChEBI" id="CHEBI:60240"/>
    </cofactor>
    <text evidence="8">Binds 1 divalent metal cation per subunit.</text>
</comment>
<evidence type="ECO:0000256" key="4">
    <source>
        <dbReference type="ARBA" id="ARBA00023277"/>
    </source>
</evidence>
<feature type="binding site" evidence="7">
    <location>
        <begin position="218"/>
        <end position="219"/>
    </location>
    <ligand>
        <name>substrate</name>
    </ligand>
</feature>
<keyword evidence="11" id="KW-1185">Reference proteome</keyword>
<evidence type="ECO:0000256" key="3">
    <source>
        <dbReference type="ARBA" id="ARBA00022801"/>
    </source>
</evidence>
<dbReference type="CDD" id="cd00854">
    <property type="entry name" value="NagA"/>
    <property type="match status" value="1"/>
</dbReference>
<dbReference type="Pfam" id="PF01979">
    <property type="entry name" value="Amidohydro_1"/>
    <property type="match status" value="1"/>
</dbReference>
<dbReference type="GO" id="GO:0008448">
    <property type="term" value="F:N-acetylglucosamine-6-phosphate deacetylase activity"/>
    <property type="evidence" value="ECO:0007669"/>
    <property type="project" value="InterPro"/>
</dbReference>
<dbReference type="PANTHER" id="PTHR11113:SF14">
    <property type="entry name" value="N-ACETYLGLUCOSAMINE-6-PHOSPHATE DEACETYLASE"/>
    <property type="match status" value="1"/>
</dbReference>
<feature type="domain" description="Amidohydrolase-related" evidence="9">
    <location>
        <begin position="52"/>
        <end position="377"/>
    </location>
</feature>
<feature type="binding site" evidence="8">
    <location>
        <position position="194"/>
    </location>
    <ligand>
        <name>Zn(2+)</name>
        <dbReference type="ChEBI" id="CHEBI:29105"/>
    </ligand>
</feature>
<dbReference type="Gene3D" id="3.20.20.140">
    <property type="entry name" value="Metal-dependent hydrolases"/>
    <property type="match status" value="1"/>
</dbReference>
<evidence type="ECO:0000256" key="8">
    <source>
        <dbReference type="PIRSR" id="PIRSR038994-3"/>
    </source>
</evidence>
<dbReference type="Gene3D" id="2.30.40.10">
    <property type="entry name" value="Urease, subunit C, domain 1"/>
    <property type="match status" value="1"/>
</dbReference>
<dbReference type="GO" id="GO:0006046">
    <property type="term" value="P:N-acetylglucosamine catabolic process"/>
    <property type="evidence" value="ECO:0007669"/>
    <property type="project" value="TreeGrafter"/>
</dbReference>
<dbReference type="RefSeq" id="WP_098503286.1">
    <property type="nucleotide sequence ID" value="NZ_PDJQ01000001.1"/>
</dbReference>
<accession>A0A2A9HES3</accession>
<keyword evidence="4 5" id="KW-0119">Carbohydrate metabolism</keyword>
<feature type="binding site" evidence="7">
    <location>
        <position position="226"/>
    </location>
    <ligand>
        <name>substrate</name>
    </ligand>
</feature>
<evidence type="ECO:0000256" key="1">
    <source>
        <dbReference type="ARBA" id="ARBA00010716"/>
    </source>
</evidence>
<dbReference type="GO" id="GO:0046872">
    <property type="term" value="F:metal ion binding"/>
    <property type="evidence" value="ECO:0007669"/>
    <property type="project" value="UniProtKB-KW"/>
</dbReference>
<dbReference type="InterPro" id="IPR032466">
    <property type="entry name" value="Metal_Hydrolase"/>
</dbReference>
<evidence type="ECO:0000313" key="10">
    <source>
        <dbReference type="EMBL" id="PFG73853.1"/>
    </source>
</evidence>
<dbReference type="SUPFAM" id="SSF51338">
    <property type="entry name" value="Composite domain of metallo-dependent hydrolases"/>
    <property type="match status" value="1"/>
</dbReference>
<evidence type="ECO:0000313" key="11">
    <source>
        <dbReference type="Proteomes" id="UP000223071"/>
    </source>
</evidence>
<dbReference type="PIRSF" id="PIRSF038994">
    <property type="entry name" value="NagA"/>
    <property type="match status" value="1"/>
</dbReference>
<feature type="binding site" evidence="7">
    <location>
        <position position="139"/>
    </location>
    <ligand>
        <name>substrate</name>
    </ligand>
</feature>
<name>A0A2A9HES3_TEPT2</name>
<evidence type="ECO:0000256" key="2">
    <source>
        <dbReference type="ARBA" id="ARBA00022723"/>
    </source>
</evidence>
<protein>
    <submittedName>
        <fullName evidence="10">N-acetylglucosamine-6-phosphate deacetylase</fullName>
    </submittedName>
</protein>
<dbReference type="AlphaFoldDB" id="A0A2A9HES3"/>
<proteinExistence type="inferred from homology"/>
<evidence type="ECO:0000259" key="9">
    <source>
        <dbReference type="Pfam" id="PF01979"/>
    </source>
</evidence>
<dbReference type="Proteomes" id="UP000223071">
    <property type="component" value="Unassembled WGS sequence"/>
</dbReference>
<comment type="caution">
    <text evidence="10">The sequence shown here is derived from an EMBL/GenBank/DDBJ whole genome shotgun (WGS) entry which is preliminary data.</text>
</comment>
<gene>
    <name evidence="10" type="ORF">A9A59_1059</name>
</gene>
<dbReference type="InterPro" id="IPR003764">
    <property type="entry name" value="GlcNAc_6-P_deAcase"/>
</dbReference>
<evidence type="ECO:0000256" key="6">
    <source>
        <dbReference type="PIRSR" id="PIRSR038994-1"/>
    </source>
</evidence>
<evidence type="ECO:0000256" key="7">
    <source>
        <dbReference type="PIRSR" id="PIRSR038994-2"/>
    </source>
</evidence>
<feature type="binding site" evidence="7">
    <location>
        <begin position="306"/>
        <end position="308"/>
    </location>
    <ligand>
        <name>substrate</name>
    </ligand>
</feature>
<dbReference type="NCBIfam" id="TIGR00221">
    <property type="entry name" value="nagA"/>
    <property type="match status" value="1"/>
</dbReference>
<comment type="similarity">
    <text evidence="1 5">Belongs to the metallo-dependent hydrolases superfamily. NagA family.</text>
</comment>
<keyword evidence="3 5" id="KW-0378">Hydrolase</keyword>